<evidence type="ECO:0000256" key="1">
    <source>
        <dbReference type="SAM" id="Coils"/>
    </source>
</evidence>
<feature type="coiled-coil region" evidence="1">
    <location>
        <begin position="105"/>
        <end position="132"/>
    </location>
</feature>
<gene>
    <name evidence="3" type="ORF">IMG5_191940</name>
</gene>
<evidence type="ECO:0008006" key="5">
    <source>
        <dbReference type="Google" id="ProtNLM"/>
    </source>
</evidence>
<keyword evidence="1" id="KW-0175">Coiled coil</keyword>
<protein>
    <recommendedName>
        <fullName evidence="5">Transmembrane protein</fullName>
    </recommendedName>
</protein>
<sequence>MILIVVFFILIMNFKNNLHPILLSILIKEDIIFIIMMIKYLFLVIILSRNLKMIKVSLQQKQVQMINLKMMVLDSQGQILHYIQLIIKIAKKEIAHYQLLEVIQQKIMDKLLQEMMRKYSELEKEILIQNLRLKSYLIIQQ</sequence>
<dbReference type="GeneID" id="14903727"/>
<dbReference type="RefSeq" id="XP_004025105.1">
    <property type="nucleotide sequence ID" value="XM_004025056.1"/>
</dbReference>
<dbReference type="InParanoid" id="G0R4F2"/>
<keyword evidence="2" id="KW-0812">Transmembrane</keyword>
<proteinExistence type="predicted"/>
<evidence type="ECO:0000313" key="3">
    <source>
        <dbReference type="EMBL" id="EGR27653.1"/>
    </source>
</evidence>
<keyword evidence="2" id="KW-1133">Transmembrane helix</keyword>
<evidence type="ECO:0000256" key="2">
    <source>
        <dbReference type="SAM" id="Phobius"/>
    </source>
</evidence>
<organism evidence="3 4">
    <name type="scientific">Ichthyophthirius multifiliis</name>
    <name type="common">White spot disease agent</name>
    <name type="synonym">Ich</name>
    <dbReference type="NCBI Taxonomy" id="5932"/>
    <lineage>
        <taxon>Eukaryota</taxon>
        <taxon>Sar</taxon>
        <taxon>Alveolata</taxon>
        <taxon>Ciliophora</taxon>
        <taxon>Intramacronucleata</taxon>
        <taxon>Oligohymenophorea</taxon>
        <taxon>Hymenostomatida</taxon>
        <taxon>Ophryoglenina</taxon>
        <taxon>Ichthyophthirius</taxon>
    </lineage>
</organism>
<name>G0R4F2_ICHMU</name>
<dbReference type="Proteomes" id="UP000008983">
    <property type="component" value="Unassembled WGS sequence"/>
</dbReference>
<dbReference type="EMBL" id="GL984339">
    <property type="protein sequence ID" value="EGR27653.1"/>
    <property type="molecule type" value="Genomic_DNA"/>
</dbReference>
<reference evidence="3 4" key="1">
    <citation type="submission" date="2011-07" db="EMBL/GenBank/DDBJ databases">
        <authorList>
            <person name="Coyne R."/>
            <person name="Brami D."/>
            <person name="Johnson J."/>
            <person name="Hostetler J."/>
            <person name="Hannick L."/>
            <person name="Clark T."/>
            <person name="Cassidy-Hanley D."/>
            <person name="Inman J."/>
        </authorList>
    </citation>
    <scope>NUCLEOTIDE SEQUENCE [LARGE SCALE GENOMIC DNA]</scope>
    <source>
        <strain evidence="3 4">G5</strain>
    </source>
</reference>
<accession>G0R4F2</accession>
<feature type="transmembrane region" description="Helical" evidence="2">
    <location>
        <begin position="31"/>
        <end position="51"/>
    </location>
</feature>
<keyword evidence="4" id="KW-1185">Reference proteome</keyword>
<evidence type="ECO:0000313" key="4">
    <source>
        <dbReference type="Proteomes" id="UP000008983"/>
    </source>
</evidence>
<dbReference type="AlphaFoldDB" id="G0R4F2"/>
<keyword evidence="2" id="KW-0472">Membrane</keyword>